<dbReference type="OrthoDB" id="9805604at2"/>
<dbReference type="InterPro" id="IPR029044">
    <property type="entry name" value="Nucleotide-diphossugar_trans"/>
</dbReference>
<dbReference type="CDD" id="cd02513">
    <property type="entry name" value="CMP-NeuAc_Synthase"/>
    <property type="match status" value="1"/>
</dbReference>
<evidence type="ECO:0000313" key="2">
    <source>
        <dbReference type="Proteomes" id="UP000075787"/>
    </source>
</evidence>
<dbReference type="GeneID" id="97240531"/>
<keyword evidence="1" id="KW-0548">Nucleotidyltransferase</keyword>
<dbReference type="AlphaFoldDB" id="A0A162JV47"/>
<dbReference type="RefSeq" id="WP_062769456.1">
    <property type="nucleotide sequence ID" value="NZ_CP121045.1"/>
</dbReference>
<dbReference type="Pfam" id="PF02348">
    <property type="entry name" value="CTP_transf_3"/>
    <property type="match status" value="1"/>
</dbReference>
<dbReference type="EMBL" id="LPZR01000213">
    <property type="protein sequence ID" value="KYO49938.1"/>
    <property type="molecule type" value="Genomic_DNA"/>
</dbReference>
<dbReference type="SUPFAM" id="SSF53448">
    <property type="entry name" value="Nucleotide-diphospho-sugar transferases"/>
    <property type="match status" value="1"/>
</dbReference>
<accession>A0A162JV47</accession>
<dbReference type="Proteomes" id="UP000075787">
    <property type="component" value="Unassembled WGS sequence"/>
</dbReference>
<proteinExistence type="predicted"/>
<dbReference type="Gene3D" id="3.90.550.10">
    <property type="entry name" value="Spore Coat Polysaccharide Biosynthesis Protein SpsA, Chain A"/>
    <property type="match status" value="1"/>
</dbReference>
<dbReference type="GO" id="GO:0008781">
    <property type="term" value="F:N-acylneuraminate cytidylyltransferase activity"/>
    <property type="evidence" value="ECO:0007669"/>
    <property type="project" value="TreeGrafter"/>
</dbReference>
<sequence length="225" mass="24515">MGSTIAIIPARGGSKGIPRKNVRPVAGKPLIAHSIEQALNSARVDSVWVSTDDDEIAAVSAQYGAKIVRRPADLASDTASSEAALRHAVDEIEAREGKVDLVVFLQCTSPIRAADDIDRAIATLEAEGADTLLSVVASHRFLWRRGADGAQAINYDPASRPRRQDMTPQYVENGSIYLFPPEMLRTRNNRLGGRIALHEMAEETAYEIDSEVDMVVIETLLTHSR</sequence>
<name>A0A162JV47_9PROT</name>
<keyword evidence="1" id="KW-0808">Transferase</keyword>
<dbReference type="InterPro" id="IPR003329">
    <property type="entry name" value="Cytidylyl_trans"/>
</dbReference>
<reference evidence="1 2" key="1">
    <citation type="submission" date="2015-12" db="EMBL/GenBank/DDBJ databases">
        <title>Genome sequence of Tistrella mobilis MCCC 1A02139.</title>
        <authorList>
            <person name="Lu L."/>
            <person name="Lai Q."/>
            <person name="Shao Z."/>
            <person name="Qian P."/>
        </authorList>
    </citation>
    <scope>NUCLEOTIDE SEQUENCE [LARGE SCALE GENOMIC DNA]</scope>
    <source>
        <strain evidence="1 2">MCCC 1A02139</strain>
    </source>
</reference>
<dbReference type="InterPro" id="IPR050793">
    <property type="entry name" value="CMP-NeuNAc_synthase"/>
</dbReference>
<dbReference type="PANTHER" id="PTHR21485">
    <property type="entry name" value="HAD SUPERFAMILY MEMBERS CMAS AND KDSC"/>
    <property type="match status" value="1"/>
</dbReference>
<comment type="caution">
    <text evidence="1">The sequence shown here is derived from an EMBL/GenBank/DDBJ whole genome shotgun (WGS) entry which is preliminary data.</text>
</comment>
<evidence type="ECO:0000313" key="1">
    <source>
        <dbReference type="EMBL" id="KYO49938.1"/>
    </source>
</evidence>
<organism evidence="1 2">
    <name type="scientific">Tistrella mobilis</name>
    <dbReference type="NCBI Taxonomy" id="171437"/>
    <lineage>
        <taxon>Bacteria</taxon>
        <taxon>Pseudomonadati</taxon>
        <taxon>Pseudomonadota</taxon>
        <taxon>Alphaproteobacteria</taxon>
        <taxon>Geminicoccales</taxon>
        <taxon>Geminicoccaceae</taxon>
        <taxon>Tistrella</taxon>
    </lineage>
</organism>
<protein>
    <submittedName>
        <fullName evidence="1">Acylneuraminate cytidylyltransferase</fullName>
    </submittedName>
</protein>
<dbReference type="PANTHER" id="PTHR21485:SF3">
    <property type="entry name" value="N-ACYLNEURAMINATE CYTIDYLYLTRANSFERASE"/>
    <property type="match status" value="1"/>
</dbReference>
<gene>
    <name evidence="1" type="ORF">AUP44_15530</name>
</gene>